<protein>
    <submittedName>
        <fullName evidence="2">Alpha/beta hydrolase</fullName>
    </submittedName>
</protein>
<dbReference type="GO" id="GO:0016787">
    <property type="term" value="F:hydrolase activity"/>
    <property type="evidence" value="ECO:0007669"/>
    <property type="project" value="UniProtKB-KW"/>
</dbReference>
<feature type="domain" description="AB hydrolase-1" evidence="1">
    <location>
        <begin position="26"/>
        <end position="130"/>
    </location>
</feature>
<gene>
    <name evidence="2" type="ORF">QQ055_02420</name>
</gene>
<evidence type="ECO:0000313" key="2">
    <source>
        <dbReference type="EMBL" id="MDL5056328.1"/>
    </source>
</evidence>
<proteinExistence type="predicted"/>
<reference evidence="2 3" key="1">
    <citation type="submission" date="2023-06" db="EMBL/GenBank/DDBJ databases">
        <title>Whole genome sequence of Oscillatoria calcuttensis NRMC-F 0142.</title>
        <authorList>
            <person name="Shakena Fathima T."/>
            <person name="Muralitharan G."/>
            <person name="Thajuddin N."/>
        </authorList>
    </citation>
    <scope>NUCLEOTIDE SEQUENCE [LARGE SCALE GENOMIC DNA]</scope>
    <source>
        <strain evidence="2 3">NRMC-F 0142</strain>
    </source>
</reference>
<dbReference type="InterPro" id="IPR050266">
    <property type="entry name" value="AB_hydrolase_sf"/>
</dbReference>
<dbReference type="EMBL" id="JASVEJ010000009">
    <property type="protein sequence ID" value="MDL5056328.1"/>
    <property type="molecule type" value="Genomic_DNA"/>
</dbReference>
<name>A0ABT7LWD0_9CYAN</name>
<keyword evidence="3" id="KW-1185">Reference proteome</keyword>
<dbReference type="InterPro" id="IPR029058">
    <property type="entry name" value="AB_hydrolase_fold"/>
</dbReference>
<dbReference type="PANTHER" id="PTHR43798">
    <property type="entry name" value="MONOACYLGLYCEROL LIPASE"/>
    <property type="match status" value="1"/>
</dbReference>
<comment type="caution">
    <text evidence="2">The sequence shown here is derived from an EMBL/GenBank/DDBJ whole genome shotgun (WGS) entry which is preliminary data.</text>
</comment>
<dbReference type="Gene3D" id="3.40.50.1820">
    <property type="entry name" value="alpha/beta hydrolase"/>
    <property type="match status" value="1"/>
</dbReference>
<dbReference type="InterPro" id="IPR000073">
    <property type="entry name" value="AB_hydrolase_1"/>
</dbReference>
<dbReference type="Pfam" id="PF00561">
    <property type="entry name" value="Abhydrolase_1"/>
    <property type="match status" value="1"/>
</dbReference>
<evidence type="ECO:0000313" key="3">
    <source>
        <dbReference type="Proteomes" id="UP001230986"/>
    </source>
</evidence>
<dbReference type="SUPFAM" id="SSF53474">
    <property type="entry name" value="alpha/beta-Hydrolases"/>
    <property type="match status" value="1"/>
</dbReference>
<dbReference type="Proteomes" id="UP001230986">
    <property type="component" value="Unassembled WGS sequence"/>
</dbReference>
<organism evidence="2 3">
    <name type="scientific">Geitlerinema calcuttense NRMC-F 0142</name>
    <dbReference type="NCBI Taxonomy" id="2922238"/>
    <lineage>
        <taxon>Bacteria</taxon>
        <taxon>Bacillati</taxon>
        <taxon>Cyanobacteriota</taxon>
        <taxon>Cyanophyceae</taxon>
        <taxon>Geitlerinematales</taxon>
        <taxon>Geitlerinemataceae</taxon>
        <taxon>Geitlerinema</taxon>
    </lineage>
</organism>
<evidence type="ECO:0000259" key="1">
    <source>
        <dbReference type="Pfam" id="PF00561"/>
    </source>
</evidence>
<accession>A0ABT7LWD0</accession>
<keyword evidence="2" id="KW-0378">Hydrolase</keyword>
<sequence length="313" mass="35779">MTIQLRHSRIRLTQGRIFWHEVGQGPVLVFLHGSWTDSSQWLPILERLGEEYHCCALDLLGFGESEAESVHYSIELETECLAEYLEALRLSEVYLIGHSIGAWIAANFAIKYPERVRGLVLLAPEGVEAPGLTRRWWKESWLMGKPPVGYWLMRSLLPIAKLLGKSGAIEENLKLRQKLIQSPAACQLLFGRRKSEIQAEYLNERLGWLTLPILLLQADRDASEVAQLSQTYGRLIKKCNCDRSLPAAWIGRRIFRKRSPNISASLSLKRGDAKRLIEKWEVERVQRYECPKRSGADRVGQWPQLPALWLAGN</sequence>
<dbReference type="PRINTS" id="PR00111">
    <property type="entry name" value="ABHYDROLASE"/>
</dbReference>
<dbReference type="RefSeq" id="WP_286004181.1">
    <property type="nucleotide sequence ID" value="NZ_JASVEJ010000009.1"/>
</dbReference>